<evidence type="ECO:0000313" key="1">
    <source>
        <dbReference type="EMBL" id="KAL3683763.1"/>
    </source>
</evidence>
<dbReference type="EMBL" id="JBJQOH010000006">
    <property type="protein sequence ID" value="KAL3683763.1"/>
    <property type="molecule type" value="Genomic_DNA"/>
</dbReference>
<keyword evidence="2" id="KW-1185">Reference proteome</keyword>
<name>A0ABD3GWX1_9MARC</name>
<organism evidence="1 2">
    <name type="scientific">Riccia sorocarpa</name>
    <dbReference type="NCBI Taxonomy" id="122646"/>
    <lineage>
        <taxon>Eukaryota</taxon>
        <taxon>Viridiplantae</taxon>
        <taxon>Streptophyta</taxon>
        <taxon>Embryophyta</taxon>
        <taxon>Marchantiophyta</taxon>
        <taxon>Marchantiopsida</taxon>
        <taxon>Marchantiidae</taxon>
        <taxon>Marchantiales</taxon>
        <taxon>Ricciaceae</taxon>
        <taxon>Riccia</taxon>
    </lineage>
</organism>
<dbReference type="AlphaFoldDB" id="A0ABD3GWX1"/>
<sequence length="147" mass="17775">MPEVKWLMAWKRVKQTLICRDREKKNRNTPLKELQRDLLLLRKRIQTQDNEILSEELTRKEAECLKKEKIESELQKRSRLRWMASGDAPSRYFYAQLPARQVRDSIKCLELEGGHRITDEREIKQEVQDYYTKLYEADIQPNQLIKK</sequence>
<accession>A0ABD3GWX1</accession>
<gene>
    <name evidence="1" type="ORF">R1sor_001785</name>
</gene>
<dbReference type="Proteomes" id="UP001633002">
    <property type="component" value="Unassembled WGS sequence"/>
</dbReference>
<evidence type="ECO:0000313" key="2">
    <source>
        <dbReference type="Proteomes" id="UP001633002"/>
    </source>
</evidence>
<reference evidence="1 2" key="1">
    <citation type="submission" date="2024-09" db="EMBL/GenBank/DDBJ databases">
        <title>Chromosome-scale assembly of Riccia sorocarpa.</title>
        <authorList>
            <person name="Paukszto L."/>
        </authorList>
    </citation>
    <scope>NUCLEOTIDE SEQUENCE [LARGE SCALE GENOMIC DNA]</scope>
    <source>
        <strain evidence="1">LP-2024</strain>
        <tissue evidence="1">Aerial parts of the thallus</tissue>
    </source>
</reference>
<comment type="caution">
    <text evidence="1">The sequence shown here is derived from an EMBL/GenBank/DDBJ whole genome shotgun (WGS) entry which is preliminary data.</text>
</comment>
<proteinExistence type="predicted"/>
<protein>
    <submittedName>
        <fullName evidence="1">Uncharacterized protein</fullName>
    </submittedName>
</protein>